<dbReference type="InterPro" id="IPR029002">
    <property type="entry name" value="PLPC/GPLD1"/>
</dbReference>
<reference evidence="3" key="2">
    <citation type="submission" date="2017-09" db="EMBL/GenBank/DDBJ databases">
        <authorList>
            <person name="Perez-Cataluna A."/>
            <person name="Figueras M.J."/>
            <person name="Salas-Masso N."/>
        </authorList>
    </citation>
    <scope>NUCLEOTIDE SEQUENCE</scope>
    <source>
        <strain evidence="3">CECT 7727</strain>
    </source>
</reference>
<evidence type="ECO:0000259" key="1">
    <source>
        <dbReference type="Pfam" id="PF00882"/>
    </source>
</evidence>
<proteinExistence type="predicted"/>
<dbReference type="KEGG" id="amar:AMRN_1189"/>
<dbReference type="EMBL" id="NXAO01000018">
    <property type="protein sequence ID" value="PHO15886.1"/>
    <property type="molecule type" value="Genomic_DNA"/>
</dbReference>
<evidence type="ECO:0000313" key="2">
    <source>
        <dbReference type="EMBL" id="AXX86932.1"/>
    </source>
</evidence>
<keyword evidence="4" id="KW-1185">Reference proteome</keyword>
<evidence type="ECO:0000313" key="3">
    <source>
        <dbReference type="EMBL" id="PHO15886.1"/>
    </source>
</evidence>
<evidence type="ECO:0000313" key="5">
    <source>
        <dbReference type="Proteomes" id="UP000264693"/>
    </source>
</evidence>
<feature type="domain" description="Phospholipase C/D" evidence="1">
    <location>
        <begin position="7"/>
        <end position="188"/>
    </location>
</feature>
<dbReference type="Proteomes" id="UP000224740">
    <property type="component" value="Unassembled WGS sequence"/>
</dbReference>
<gene>
    <name evidence="2" type="ORF">AMRN_1189</name>
    <name evidence="3" type="ORF">CPH92_04775</name>
</gene>
<dbReference type="Proteomes" id="UP000264693">
    <property type="component" value="Chromosome"/>
</dbReference>
<name>A0A347TK04_9BACT</name>
<evidence type="ECO:0000313" key="4">
    <source>
        <dbReference type="Proteomes" id="UP000224740"/>
    </source>
</evidence>
<sequence>MAGAYAHLTIVNKACTESELEELGLSNDSLIALEEYTTFIELGSVSPDYPYLAITEKHKKWADSMHLDMKTKSFILKGIEEVKAIENEEDKRKAFAWLCGLAGHIVTDVVIHPVVELKVGPYEGNEAEHRNCEMHQDVYIYKKITGYGDISETEQLSLFGKECSQDGDTDKLNKVISSVWGKMLEELNKEEYLNNKPEFDTWHSRFHNLVSTVEETQNFPTISRHVIGLDGGIIYPKSEEVNIEEYIENLEVTGNKTMHYDDIFNKAVLQVQQTWKVLDESVYGNGNSHLEYFADWNLDNGRTSSDELEYWA</sequence>
<dbReference type="RefSeq" id="WP_099310612.1">
    <property type="nucleotide sequence ID" value="NZ_CP032101.1"/>
</dbReference>
<dbReference type="EMBL" id="CP032101">
    <property type="protein sequence ID" value="AXX86932.1"/>
    <property type="molecule type" value="Genomic_DNA"/>
</dbReference>
<reference evidence="2 5" key="3">
    <citation type="submission" date="2018-08" db="EMBL/GenBank/DDBJ databases">
        <title>Complete genome of the Arcobacter marinus type strain JCM 15502.</title>
        <authorList>
            <person name="Miller W.G."/>
            <person name="Yee E."/>
            <person name="Huynh S."/>
            <person name="Parker C.T."/>
        </authorList>
    </citation>
    <scope>NUCLEOTIDE SEQUENCE [LARGE SCALE GENOMIC DNA]</scope>
    <source>
        <strain evidence="2 5">JCM 15502</strain>
    </source>
</reference>
<dbReference type="AlphaFoldDB" id="A0A347TK04"/>
<organism evidence="2 5">
    <name type="scientific">Malaciobacter marinus</name>
    <dbReference type="NCBI Taxonomy" id="505249"/>
    <lineage>
        <taxon>Bacteria</taxon>
        <taxon>Pseudomonadati</taxon>
        <taxon>Campylobacterota</taxon>
        <taxon>Epsilonproteobacteria</taxon>
        <taxon>Campylobacterales</taxon>
        <taxon>Arcobacteraceae</taxon>
        <taxon>Malaciobacter</taxon>
    </lineage>
</organism>
<dbReference type="Pfam" id="PF00882">
    <property type="entry name" value="Zn_dep_PLPC"/>
    <property type="match status" value="1"/>
</dbReference>
<reference evidence="4" key="1">
    <citation type="submission" date="2017-09" db="EMBL/GenBank/DDBJ databases">
        <title>Arcobacter canalis sp. nov., a new species isolated from a water canal contaminated with urban sewage.</title>
        <authorList>
            <person name="Perez-Cataluna A."/>
            <person name="Salas-Masso N."/>
            <person name="Figueras M.J."/>
        </authorList>
    </citation>
    <scope>NUCLEOTIDE SEQUENCE [LARGE SCALE GENOMIC DNA]</scope>
    <source>
        <strain evidence="4">CECT 7727</strain>
    </source>
</reference>
<accession>A0A347TK04</accession>
<protein>
    <submittedName>
        <fullName evidence="2">Zinc-dependent phospholipase C</fullName>
    </submittedName>
</protein>